<comment type="similarity">
    <text evidence="1 8 9">Belongs to the bacterial histone-like protein family.</text>
</comment>
<sequence>MALTRADIAERLIIKPGMTKIVAAEFVDSFFEEIARNLEVGEMVKLTGFGNFELKLKNARPGRNPKTGKEVTISERRVTTFRAGQKLKNRIDDSTKEA</sequence>
<dbReference type="InterPro" id="IPR010992">
    <property type="entry name" value="IHF-like_DNA-bd_dom_sf"/>
</dbReference>
<dbReference type="PANTHER" id="PTHR33175">
    <property type="entry name" value="DNA-BINDING PROTEIN HU"/>
    <property type="match status" value="1"/>
</dbReference>
<dbReference type="InterPro" id="IPR005684">
    <property type="entry name" value="IHF_alpha"/>
</dbReference>
<keyword evidence="3 8" id="KW-0810">Translation regulation</keyword>
<evidence type="ECO:0000256" key="4">
    <source>
        <dbReference type="ARBA" id="ARBA00023015"/>
    </source>
</evidence>
<keyword evidence="7 8" id="KW-0233">DNA recombination</keyword>
<comment type="subunit">
    <text evidence="8">Heterodimer of an alpha and a beta chain.</text>
</comment>
<dbReference type="HAMAP" id="MF_00380">
    <property type="entry name" value="IHF_alpha"/>
    <property type="match status" value="1"/>
</dbReference>
<dbReference type="RefSeq" id="WP_219936067.1">
    <property type="nucleotide sequence ID" value="NZ_JAGFNY010000001.1"/>
</dbReference>
<dbReference type="InterPro" id="IPR000119">
    <property type="entry name" value="Hist_DNA-bd"/>
</dbReference>
<organism evidence="10 11">
    <name type="scientific">Succinivibrio faecicola</name>
    <dbReference type="NCBI Taxonomy" id="2820300"/>
    <lineage>
        <taxon>Bacteria</taxon>
        <taxon>Pseudomonadati</taxon>
        <taxon>Pseudomonadota</taxon>
        <taxon>Gammaproteobacteria</taxon>
        <taxon>Aeromonadales</taxon>
        <taxon>Succinivibrionaceae</taxon>
        <taxon>Succinivibrio</taxon>
    </lineage>
</organism>
<evidence type="ECO:0000256" key="6">
    <source>
        <dbReference type="ARBA" id="ARBA00023163"/>
    </source>
</evidence>
<evidence type="ECO:0000256" key="2">
    <source>
        <dbReference type="ARBA" id="ARBA00018329"/>
    </source>
</evidence>
<keyword evidence="5 8" id="KW-0238">DNA-binding</keyword>
<dbReference type="Pfam" id="PF00216">
    <property type="entry name" value="Bac_DNA_binding"/>
    <property type="match status" value="1"/>
</dbReference>
<dbReference type="NCBIfam" id="NF001401">
    <property type="entry name" value="PRK00285.1"/>
    <property type="match status" value="1"/>
</dbReference>
<evidence type="ECO:0000313" key="11">
    <source>
        <dbReference type="Proteomes" id="UP000731465"/>
    </source>
</evidence>
<dbReference type="Proteomes" id="UP000731465">
    <property type="component" value="Unassembled WGS sequence"/>
</dbReference>
<evidence type="ECO:0000256" key="3">
    <source>
        <dbReference type="ARBA" id="ARBA00022845"/>
    </source>
</evidence>
<gene>
    <name evidence="8" type="primary">ihfA</name>
    <name evidence="8" type="synonym">himA</name>
    <name evidence="10" type="ORF">J5V48_01105</name>
</gene>
<evidence type="ECO:0000256" key="7">
    <source>
        <dbReference type="ARBA" id="ARBA00023172"/>
    </source>
</evidence>
<dbReference type="PROSITE" id="PS00045">
    <property type="entry name" value="HISTONE_LIKE"/>
    <property type="match status" value="1"/>
</dbReference>
<evidence type="ECO:0000313" key="10">
    <source>
        <dbReference type="EMBL" id="MBW7569493.1"/>
    </source>
</evidence>
<keyword evidence="4 8" id="KW-0805">Transcription regulation</keyword>
<accession>A0ABS7DDZ5</accession>
<evidence type="ECO:0000256" key="8">
    <source>
        <dbReference type="HAMAP-Rule" id="MF_00380"/>
    </source>
</evidence>
<dbReference type="PRINTS" id="PR01727">
    <property type="entry name" value="DNABINDINGHU"/>
</dbReference>
<dbReference type="SUPFAM" id="SSF47729">
    <property type="entry name" value="IHF-like DNA-binding proteins"/>
    <property type="match status" value="1"/>
</dbReference>
<evidence type="ECO:0000256" key="9">
    <source>
        <dbReference type="RuleBase" id="RU003939"/>
    </source>
</evidence>
<dbReference type="InterPro" id="IPR020816">
    <property type="entry name" value="Histone-like_DNA-bd_CS"/>
</dbReference>
<dbReference type="Gene3D" id="4.10.520.10">
    <property type="entry name" value="IHF-like DNA-binding proteins"/>
    <property type="match status" value="1"/>
</dbReference>
<evidence type="ECO:0000256" key="5">
    <source>
        <dbReference type="ARBA" id="ARBA00023125"/>
    </source>
</evidence>
<dbReference type="CDD" id="cd13835">
    <property type="entry name" value="IHF_A"/>
    <property type="match status" value="1"/>
</dbReference>
<keyword evidence="6 8" id="KW-0804">Transcription</keyword>
<evidence type="ECO:0000256" key="1">
    <source>
        <dbReference type="ARBA" id="ARBA00010529"/>
    </source>
</evidence>
<name>A0ABS7DDZ5_9GAMM</name>
<keyword evidence="11" id="KW-1185">Reference proteome</keyword>
<comment type="caution">
    <text evidence="10">The sequence shown here is derived from an EMBL/GenBank/DDBJ whole genome shotgun (WGS) entry which is preliminary data.</text>
</comment>
<reference evidence="10 11" key="1">
    <citation type="submission" date="2021-03" db="EMBL/GenBank/DDBJ databases">
        <title>Succinivibrio sp. nov. isolated from feces of cow.</title>
        <authorList>
            <person name="Choi J.-Y."/>
        </authorList>
    </citation>
    <scope>NUCLEOTIDE SEQUENCE [LARGE SCALE GENOMIC DNA]</scope>
    <source>
        <strain evidence="10 11">AGMB01872</strain>
    </source>
</reference>
<protein>
    <recommendedName>
        <fullName evidence="2 8">Integration host factor subunit alpha</fullName>
        <shortName evidence="8">IHF-alpha</shortName>
    </recommendedName>
</protein>
<comment type="function">
    <text evidence="8">This protein is one of the two subunits of integration host factor, a specific DNA-binding protein that functions in genetic recombination as well as in transcriptional and translational control.</text>
</comment>
<dbReference type="PANTHER" id="PTHR33175:SF2">
    <property type="entry name" value="INTEGRATION HOST FACTOR SUBUNIT ALPHA"/>
    <property type="match status" value="1"/>
</dbReference>
<dbReference type="SMART" id="SM00411">
    <property type="entry name" value="BHL"/>
    <property type="match status" value="1"/>
</dbReference>
<proteinExistence type="inferred from homology"/>
<dbReference type="EMBL" id="JAGFNY010000001">
    <property type="protein sequence ID" value="MBW7569493.1"/>
    <property type="molecule type" value="Genomic_DNA"/>
</dbReference>